<dbReference type="VEuPathDB" id="AmoebaDB:EIN_519070"/>
<dbReference type="EMBL" id="KB206450">
    <property type="protein sequence ID" value="ELP91710.1"/>
    <property type="molecule type" value="Genomic_DNA"/>
</dbReference>
<dbReference type="GeneID" id="14890688"/>
<dbReference type="KEGG" id="eiv:EIN_519070"/>
<dbReference type="OrthoDB" id="31391at2759"/>
<proteinExistence type="predicted"/>
<reference evidence="1 2" key="1">
    <citation type="submission" date="2012-10" db="EMBL/GenBank/DDBJ databases">
        <authorList>
            <person name="Zafar N."/>
            <person name="Inman J."/>
            <person name="Hall N."/>
            <person name="Lorenzi H."/>
            <person name="Caler E."/>
        </authorList>
    </citation>
    <scope>NUCLEOTIDE SEQUENCE [LARGE SCALE GENOMIC DNA]</scope>
    <source>
        <strain evidence="1 2">IP1</strain>
    </source>
</reference>
<evidence type="ECO:0000313" key="2">
    <source>
        <dbReference type="Proteomes" id="UP000014680"/>
    </source>
</evidence>
<name>A0A0A1UD63_ENTIV</name>
<dbReference type="RefSeq" id="XP_004258481.1">
    <property type="nucleotide sequence ID" value="XM_004258433.1"/>
</dbReference>
<keyword evidence="2" id="KW-1185">Reference proteome</keyword>
<dbReference type="OMA" id="CDNSENI"/>
<dbReference type="AlphaFoldDB" id="A0A0A1UD63"/>
<gene>
    <name evidence="1" type="ORF">EIN_519070</name>
</gene>
<sequence>MSNMEMIYLMQVSLYLPSLKDIMTFITINKKCQDAVTSLKVNPWFSKSNDIETFCAFFFPDTVNCNSLAVSRKVLENAVYIRNVQIFSTDFNKLDEQNIAEKITSLIIIKPPKPVDTNQQIGFNAENNYYDLLYKWKIPNIEMPLKLFSECVTCFERNNNTNNNDIYFPKKVLLHVDSMYTNYNTDTAPLYENVNSAAKKYKSQIIIDWTDTTEPEKLRLTPNCQNYTQKITPKTFQFVRPFYKEKIIVQIDGYDDEEYFTTVVDIFKMCYSTLVELKTFDDLSKLAIPEFVNDLSVSLFTDERHTVWLPINMNIENLSLTEIDLIFEDVMPTVKKVKVTNSTFVLRKVAKDDTTNDITKKWKMYNNFPFPNVEEIELHNCSNINFKTPEHLTTLNVCDNSENIEIFIGQNCEHLNINNVTKSSFYIDCNIFNTFSFKQCNNTNFEFFNAKPKSLNLEFFECLTPIIAVEKNTIKKLLLKNCSNVKMTKNVGIGDVIIENTNFNNLTQFNAKSVYLFDTSEFLPIDFTYTKHLKLFSVCRFSFSTTFDNCEILEVAFCENLNFVFKKEQLKNIKIESSQNLVFTGDFQSVKSCVYVGKCSVEFPQNTELPIETIETYKEKDINEGMTLSKFNDFKMEYIKAQRYLTRQFNEQEESIISQYDTTKINKLKSILTQDVTLLVTKSVCYVQNCVCQSLKISTEISYLSVLSISNFIGKMIDLSGVLIGNLQVDNCDDVDKSNKTINYEKPILAVHVTINKYNGIRWIFSSRTKHLEITNSSGDVKFMKANSLYENVVFRNCKFNKSLFYNKDVDLIQNLTIENTHLDNLFRDKCVGALMEINNDNIDLYDFMNLVAKTANFEHCKNFKINLLKFNTQVVINSCIKFKVYIKNSNNIDIINSTDIEM</sequence>
<dbReference type="Proteomes" id="UP000014680">
    <property type="component" value="Unassembled WGS sequence"/>
</dbReference>
<protein>
    <submittedName>
        <fullName evidence="1">Uncharacterized protein</fullName>
    </submittedName>
</protein>
<evidence type="ECO:0000313" key="1">
    <source>
        <dbReference type="EMBL" id="ELP91710.1"/>
    </source>
</evidence>
<accession>A0A0A1UD63</accession>
<organism evidence="1 2">
    <name type="scientific">Entamoeba invadens IP1</name>
    <dbReference type="NCBI Taxonomy" id="370355"/>
    <lineage>
        <taxon>Eukaryota</taxon>
        <taxon>Amoebozoa</taxon>
        <taxon>Evosea</taxon>
        <taxon>Archamoebae</taxon>
        <taxon>Mastigamoebida</taxon>
        <taxon>Entamoebidae</taxon>
        <taxon>Entamoeba</taxon>
    </lineage>
</organism>